<sequence length="523" mass="54098">MGKYEFRLPDIGEGVTEGEIVSWLVSPGDLVAEDQPMVEVMTDKATVTITSPRAGRVIETRGEVGGVVPVHSVLVVFDLDDRPAGAAAGAAATAVGAPAAGAPAAAAGAVAAGAPATGTGMRSAAAKAAGAAEPAATAVGDLREDLPGMNLAAPAPAAWMNGSLRGGAAAYFNEKPLATPATRKLARDLGVDLRRVPPTGPGGRVTKDDVRALEAPEPASVRAGAAPGTAPAAGAAGGADRVEGGAERAAERVTGAAERVTGAAPELPPEGGPGRAPARREGERGLPGAPGDERIPLRGVRKRIFEGMSRSKHTAAHFTFVEECDVSALKERRARLRPLAEQAGVKLTFLPFFVKAAVAALRKHPTLNSTFDEATQEIVVKKSYHIGIASSTEAGLIVPVVRDADRRSVLDIAREIARLGEDTKSGRVRPEDLGGSTFTITSLGQQGGLFATPILNFPEVAILGIHQMKQKPVVRDGQIVIGDVMLLSLSFDHRIIDGHVGAAFAYEIIGYLEDPDRLFLEMS</sequence>
<organism evidence="11 12">
    <name type="scientific">Sorangium cellulosum</name>
    <name type="common">Polyangium cellulosum</name>
    <dbReference type="NCBI Taxonomy" id="56"/>
    <lineage>
        <taxon>Bacteria</taxon>
        <taxon>Pseudomonadati</taxon>
        <taxon>Myxococcota</taxon>
        <taxon>Polyangia</taxon>
        <taxon>Polyangiales</taxon>
        <taxon>Polyangiaceae</taxon>
        <taxon>Sorangium</taxon>
    </lineage>
</organism>
<evidence type="ECO:0000259" key="10">
    <source>
        <dbReference type="PROSITE" id="PS51826"/>
    </source>
</evidence>
<feature type="compositionally biased region" description="Low complexity" evidence="8">
    <location>
        <begin position="221"/>
        <end position="234"/>
    </location>
</feature>
<feature type="compositionally biased region" description="Basic and acidic residues" evidence="8">
    <location>
        <begin position="240"/>
        <end position="251"/>
    </location>
</feature>
<dbReference type="InterPro" id="IPR011053">
    <property type="entry name" value="Single_hybrid_motif"/>
</dbReference>
<feature type="compositionally biased region" description="Low complexity" evidence="8">
    <location>
        <begin position="252"/>
        <end position="265"/>
    </location>
</feature>
<evidence type="ECO:0000256" key="8">
    <source>
        <dbReference type="SAM" id="MobiDB-lite"/>
    </source>
</evidence>
<dbReference type="SUPFAM" id="SSF47005">
    <property type="entry name" value="Peripheral subunit-binding domain of 2-oxo acid dehydrogenase complex"/>
    <property type="match status" value="1"/>
</dbReference>
<name>A0A4P2PW17_SORCE</name>
<dbReference type="PANTHER" id="PTHR43178:SF5">
    <property type="entry name" value="LIPOAMIDE ACYLTRANSFERASE COMPONENT OF BRANCHED-CHAIN ALPHA-KETO ACID DEHYDROGENASE COMPLEX, MITOCHONDRIAL"/>
    <property type="match status" value="1"/>
</dbReference>
<dbReference type="Pfam" id="PF02817">
    <property type="entry name" value="E3_binding"/>
    <property type="match status" value="1"/>
</dbReference>
<dbReference type="Gene3D" id="3.30.559.10">
    <property type="entry name" value="Chloramphenicol acetyltransferase-like domain"/>
    <property type="match status" value="1"/>
</dbReference>
<dbReference type="PROSITE" id="PS51826">
    <property type="entry name" value="PSBD"/>
    <property type="match status" value="1"/>
</dbReference>
<dbReference type="EMBL" id="CP012670">
    <property type="protein sequence ID" value="AUX20944.1"/>
    <property type="molecule type" value="Genomic_DNA"/>
</dbReference>
<evidence type="ECO:0000256" key="6">
    <source>
        <dbReference type="ARBA" id="ARBA00023315"/>
    </source>
</evidence>
<dbReference type="Pfam" id="PF00364">
    <property type="entry name" value="Biotin_lipoyl"/>
    <property type="match status" value="1"/>
</dbReference>
<dbReference type="InterPro" id="IPR001078">
    <property type="entry name" value="2-oxoacid_DH_actylTfrase"/>
</dbReference>
<keyword evidence="4 7" id="KW-0808">Transferase</keyword>
<feature type="domain" description="Peripheral subunit-binding (PSBD)" evidence="10">
    <location>
        <begin position="177"/>
        <end position="214"/>
    </location>
</feature>
<comment type="similarity">
    <text evidence="2 7">Belongs to the 2-oxoacid dehydrogenase family.</text>
</comment>
<feature type="domain" description="Lipoyl-binding" evidence="9">
    <location>
        <begin position="3"/>
        <end position="78"/>
    </location>
</feature>
<dbReference type="GO" id="GO:0016407">
    <property type="term" value="F:acetyltransferase activity"/>
    <property type="evidence" value="ECO:0007669"/>
    <property type="project" value="TreeGrafter"/>
</dbReference>
<dbReference type="PROSITE" id="PS00189">
    <property type="entry name" value="LIPOYL"/>
    <property type="match status" value="1"/>
</dbReference>
<dbReference type="SUPFAM" id="SSF51230">
    <property type="entry name" value="Single hybrid motif"/>
    <property type="match status" value="1"/>
</dbReference>
<comment type="subunit">
    <text evidence="3">Forms a 24-polypeptide structural core with octahedral symmetry.</text>
</comment>
<evidence type="ECO:0000256" key="2">
    <source>
        <dbReference type="ARBA" id="ARBA00007317"/>
    </source>
</evidence>
<dbReference type="InterPro" id="IPR023213">
    <property type="entry name" value="CAT-like_dom_sf"/>
</dbReference>
<reference evidence="11 12" key="1">
    <citation type="submission" date="2015-09" db="EMBL/GenBank/DDBJ databases">
        <title>Sorangium comparison.</title>
        <authorList>
            <person name="Zaburannyi N."/>
            <person name="Bunk B."/>
            <person name="Overmann J."/>
            <person name="Mueller R."/>
        </authorList>
    </citation>
    <scope>NUCLEOTIDE SEQUENCE [LARGE SCALE GENOMIC DNA]</scope>
    <source>
        <strain evidence="11 12">So ceGT47</strain>
    </source>
</reference>
<dbReference type="InterPro" id="IPR036625">
    <property type="entry name" value="E3-bd_dom_sf"/>
</dbReference>
<dbReference type="Pfam" id="PF00198">
    <property type="entry name" value="2-oxoacid_dh"/>
    <property type="match status" value="1"/>
</dbReference>
<accession>A0A4P2PW17</accession>
<dbReference type="PANTHER" id="PTHR43178">
    <property type="entry name" value="DIHYDROLIPOAMIDE ACETYLTRANSFERASE COMPONENT OF PYRUVATE DEHYDROGENASE COMPLEX"/>
    <property type="match status" value="1"/>
</dbReference>
<dbReference type="InterPro" id="IPR004167">
    <property type="entry name" value="PSBD"/>
</dbReference>
<evidence type="ECO:0000313" key="11">
    <source>
        <dbReference type="EMBL" id="AUX20944.1"/>
    </source>
</evidence>
<dbReference type="InterPro" id="IPR000089">
    <property type="entry name" value="Biotin_lipoyl"/>
</dbReference>
<dbReference type="PROSITE" id="PS50968">
    <property type="entry name" value="BIOTINYL_LIPOYL"/>
    <property type="match status" value="1"/>
</dbReference>
<evidence type="ECO:0000259" key="9">
    <source>
        <dbReference type="PROSITE" id="PS50968"/>
    </source>
</evidence>
<gene>
    <name evidence="11" type="ORF">SOCEGT47_014210</name>
</gene>
<dbReference type="EC" id="2.3.1.-" evidence="7"/>
<dbReference type="FunFam" id="3.30.559.10:FF:000007">
    <property type="entry name" value="Dihydrolipoamide acetyltransferase component of pyruvate dehydrogenase complex"/>
    <property type="match status" value="1"/>
</dbReference>
<protein>
    <recommendedName>
        <fullName evidence="7">Dihydrolipoamide acetyltransferase component of pyruvate dehydrogenase complex</fullName>
        <ecNumber evidence="7">2.3.1.-</ecNumber>
    </recommendedName>
</protein>
<evidence type="ECO:0000256" key="5">
    <source>
        <dbReference type="ARBA" id="ARBA00022823"/>
    </source>
</evidence>
<feature type="region of interest" description="Disordered" evidence="8">
    <location>
        <begin position="217"/>
        <end position="295"/>
    </location>
</feature>
<evidence type="ECO:0000256" key="3">
    <source>
        <dbReference type="ARBA" id="ARBA00011484"/>
    </source>
</evidence>
<keyword evidence="5 7" id="KW-0450">Lipoyl</keyword>
<dbReference type="Gene3D" id="2.40.50.100">
    <property type="match status" value="1"/>
</dbReference>
<dbReference type="OrthoDB" id="9805770at2"/>
<dbReference type="GO" id="GO:0005737">
    <property type="term" value="C:cytoplasm"/>
    <property type="evidence" value="ECO:0007669"/>
    <property type="project" value="TreeGrafter"/>
</dbReference>
<dbReference type="Proteomes" id="UP000295781">
    <property type="component" value="Chromosome"/>
</dbReference>
<evidence type="ECO:0000256" key="4">
    <source>
        <dbReference type="ARBA" id="ARBA00022679"/>
    </source>
</evidence>
<dbReference type="GO" id="GO:0031405">
    <property type="term" value="F:lipoic acid binding"/>
    <property type="evidence" value="ECO:0007669"/>
    <property type="project" value="TreeGrafter"/>
</dbReference>
<dbReference type="RefSeq" id="WP_129346329.1">
    <property type="nucleotide sequence ID" value="NZ_CP012670.1"/>
</dbReference>
<proteinExistence type="inferred from homology"/>
<dbReference type="InterPro" id="IPR050743">
    <property type="entry name" value="2-oxoacid_DH_E2_comp"/>
</dbReference>
<dbReference type="AlphaFoldDB" id="A0A4P2PW17"/>
<comment type="cofactor">
    <cofactor evidence="1 7">
        <name>(R)-lipoate</name>
        <dbReference type="ChEBI" id="CHEBI:83088"/>
    </cofactor>
</comment>
<dbReference type="CDD" id="cd06849">
    <property type="entry name" value="lipoyl_domain"/>
    <property type="match status" value="1"/>
</dbReference>
<dbReference type="InterPro" id="IPR003016">
    <property type="entry name" value="2-oxoA_DH_lipoyl-BS"/>
</dbReference>
<evidence type="ECO:0000256" key="7">
    <source>
        <dbReference type="RuleBase" id="RU003423"/>
    </source>
</evidence>
<evidence type="ECO:0000256" key="1">
    <source>
        <dbReference type="ARBA" id="ARBA00001938"/>
    </source>
</evidence>
<dbReference type="Gene3D" id="4.10.320.10">
    <property type="entry name" value="E3-binding domain"/>
    <property type="match status" value="1"/>
</dbReference>
<evidence type="ECO:0000313" key="12">
    <source>
        <dbReference type="Proteomes" id="UP000295781"/>
    </source>
</evidence>
<keyword evidence="6 7" id="KW-0012">Acyltransferase</keyword>
<dbReference type="SUPFAM" id="SSF52777">
    <property type="entry name" value="CoA-dependent acyltransferases"/>
    <property type="match status" value="1"/>
</dbReference>